<comment type="caution">
    <text evidence="1">The sequence shown here is derived from an EMBL/GenBank/DDBJ whole genome shotgun (WGS) entry which is preliminary data.</text>
</comment>
<gene>
    <name evidence="1" type="ORF">CEXT_458991</name>
</gene>
<keyword evidence="2" id="KW-1185">Reference proteome</keyword>
<accession>A0AAV4MF07</accession>
<dbReference type="EMBL" id="BPLR01019708">
    <property type="protein sequence ID" value="GIX71008.1"/>
    <property type="molecule type" value="Genomic_DNA"/>
</dbReference>
<evidence type="ECO:0008006" key="3">
    <source>
        <dbReference type="Google" id="ProtNLM"/>
    </source>
</evidence>
<evidence type="ECO:0000313" key="1">
    <source>
        <dbReference type="EMBL" id="GIX71008.1"/>
    </source>
</evidence>
<name>A0AAV4MF07_CAEEX</name>
<sequence>MKLSALQVFFIISFCILLYVTRCDGILAKKFLRYLFQRRNVLLLPIPVPFFRKGPVREASIEWQHKEVFTTTTGLPTTSTTTTSFSALRDMGYPFQ</sequence>
<evidence type="ECO:0000313" key="2">
    <source>
        <dbReference type="Proteomes" id="UP001054945"/>
    </source>
</evidence>
<proteinExistence type="predicted"/>
<dbReference type="AlphaFoldDB" id="A0AAV4MF07"/>
<dbReference type="Proteomes" id="UP001054945">
    <property type="component" value="Unassembled WGS sequence"/>
</dbReference>
<reference evidence="1 2" key="1">
    <citation type="submission" date="2021-06" db="EMBL/GenBank/DDBJ databases">
        <title>Caerostris extrusa draft genome.</title>
        <authorList>
            <person name="Kono N."/>
            <person name="Arakawa K."/>
        </authorList>
    </citation>
    <scope>NUCLEOTIDE SEQUENCE [LARGE SCALE GENOMIC DNA]</scope>
</reference>
<protein>
    <recommendedName>
        <fullName evidence="3">Secreted protein</fullName>
    </recommendedName>
</protein>
<organism evidence="1 2">
    <name type="scientific">Caerostris extrusa</name>
    <name type="common">Bark spider</name>
    <name type="synonym">Caerostris bankana</name>
    <dbReference type="NCBI Taxonomy" id="172846"/>
    <lineage>
        <taxon>Eukaryota</taxon>
        <taxon>Metazoa</taxon>
        <taxon>Ecdysozoa</taxon>
        <taxon>Arthropoda</taxon>
        <taxon>Chelicerata</taxon>
        <taxon>Arachnida</taxon>
        <taxon>Araneae</taxon>
        <taxon>Araneomorphae</taxon>
        <taxon>Entelegynae</taxon>
        <taxon>Araneoidea</taxon>
        <taxon>Araneidae</taxon>
        <taxon>Caerostris</taxon>
    </lineage>
</organism>